<feature type="compositionally biased region" description="Low complexity" evidence="1">
    <location>
        <begin position="49"/>
        <end position="58"/>
    </location>
</feature>
<feature type="signal peptide" evidence="2">
    <location>
        <begin position="1"/>
        <end position="19"/>
    </location>
</feature>
<keyword evidence="2" id="KW-0732">Signal</keyword>
<protein>
    <submittedName>
        <fullName evidence="3">Uncharacterized protein</fullName>
    </submittedName>
</protein>
<evidence type="ECO:0000313" key="3">
    <source>
        <dbReference type="EMBL" id="EDW60042.1"/>
    </source>
</evidence>
<dbReference type="AlphaFoldDB" id="B4LN38"/>
<feature type="compositionally biased region" description="Polar residues" evidence="1">
    <location>
        <begin position="38"/>
        <end position="48"/>
    </location>
</feature>
<proteinExistence type="predicted"/>
<evidence type="ECO:0000313" key="4">
    <source>
        <dbReference type="Proteomes" id="UP000008792"/>
    </source>
</evidence>
<name>B4LN38_DROVI</name>
<evidence type="ECO:0000256" key="1">
    <source>
        <dbReference type="SAM" id="MobiDB-lite"/>
    </source>
</evidence>
<dbReference type="eggNOG" id="ENOG502TFIP">
    <property type="taxonomic scope" value="Eukaryota"/>
</dbReference>
<dbReference type="OMA" id="NAGQHGQ"/>
<accession>B4LN38</accession>
<dbReference type="InParanoid" id="B4LN38"/>
<dbReference type="EMBL" id="CH940648">
    <property type="protein sequence ID" value="EDW60042.1"/>
    <property type="molecule type" value="Genomic_DNA"/>
</dbReference>
<dbReference type="PhylomeDB" id="B4LN38"/>
<feature type="chain" id="PRO_5002816441" evidence="2">
    <location>
        <begin position="20"/>
        <end position="70"/>
    </location>
</feature>
<dbReference type="Proteomes" id="UP000008792">
    <property type="component" value="Unassembled WGS sequence"/>
</dbReference>
<gene>
    <name evidence="3" type="primary">Dvir\GJ21088</name>
    <name evidence="3" type="ORF">Dvir_GJ21088</name>
</gene>
<organism evidence="3 4">
    <name type="scientific">Drosophila virilis</name>
    <name type="common">Fruit fly</name>
    <dbReference type="NCBI Taxonomy" id="7244"/>
    <lineage>
        <taxon>Eukaryota</taxon>
        <taxon>Metazoa</taxon>
        <taxon>Ecdysozoa</taxon>
        <taxon>Arthropoda</taxon>
        <taxon>Hexapoda</taxon>
        <taxon>Insecta</taxon>
        <taxon>Pterygota</taxon>
        <taxon>Neoptera</taxon>
        <taxon>Endopterygota</taxon>
        <taxon>Diptera</taxon>
        <taxon>Brachycera</taxon>
        <taxon>Muscomorpha</taxon>
        <taxon>Ephydroidea</taxon>
        <taxon>Drosophilidae</taxon>
        <taxon>Drosophila</taxon>
    </lineage>
</organism>
<feature type="region of interest" description="Disordered" evidence="1">
    <location>
        <begin position="28"/>
        <end position="70"/>
    </location>
</feature>
<sequence>MKQFALFGVFFLMLAVALASMPQMPEMPQMPGKHLGQILNSGFLKQSAGQQGPPRGQNGPPPPHGQNDQN</sequence>
<dbReference type="HOGENOM" id="CLU_2760548_0_0_1"/>
<reference evidence="3 4" key="1">
    <citation type="journal article" date="2007" name="Nature">
        <title>Evolution of genes and genomes on the Drosophila phylogeny.</title>
        <authorList>
            <consortium name="Drosophila 12 Genomes Consortium"/>
            <person name="Clark A.G."/>
            <person name="Eisen M.B."/>
            <person name="Smith D.R."/>
            <person name="Bergman C.M."/>
            <person name="Oliver B."/>
            <person name="Markow T.A."/>
            <person name="Kaufman T.C."/>
            <person name="Kellis M."/>
            <person name="Gelbart W."/>
            <person name="Iyer V.N."/>
            <person name="Pollard D.A."/>
            <person name="Sackton T.B."/>
            <person name="Larracuente A.M."/>
            <person name="Singh N.D."/>
            <person name="Abad J.P."/>
            <person name="Abt D.N."/>
            <person name="Adryan B."/>
            <person name="Aguade M."/>
            <person name="Akashi H."/>
            <person name="Anderson W.W."/>
            <person name="Aquadro C.F."/>
            <person name="Ardell D.H."/>
            <person name="Arguello R."/>
            <person name="Artieri C.G."/>
            <person name="Barbash D.A."/>
            <person name="Barker D."/>
            <person name="Barsanti P."/>
            <person name="Batterham P."/>
            <person name="Batzoglou S."/>
            <person name="Begun D."/>
            <person name="Bhutkar A."/>
            <person name="Blanco E."/>
            <person name="Bosak S.A."/>
            <person name="Bradley R.K."/>
            <person name="Brand A.D."/>
            <person name="Brent M.R."/>
            <person name="Brooks A.N."/>
            <person name="Brown R.H."/>
            <person name="Butlin R.K."/>
            <person name="Caggese C."/>
            <person name="Calvi B.R."/>
            <person name="Bernardo de Carvalho A."/>
            <person name="Caspi A."/>
            <person name="Castrezana S."/>
            <person name="Celniker S.E."/>
            <person name="Chang J.L."/>
            <person name="Chapple C."/>
            <person name="Chatterji S."/>
            <person name="Chinwalla A."/>
            <person name="Civetta A."/>
            <person name="Clifton S.W."/>
            <person name="Comeron J.M."/>
            <person name="Costello J.C."/>
            <person name="Coyne J.A."/>
            <person name="Daub J."/>
            <person name="David R.G."/>
            <person name="Delcher A.L."/>
            <person name="Delehaunty K."/>
            <person name="Do C.B."/>
            <person name="Ebling H."/>
            <person name="Edwards K."/>
            <person name="Eickbush T."/>
            <person name="Evans J.D."/>
            <person name="Filipski A."/>
            <person name="Findeiss S."/>
            <person name="Freyhult E."/>
            <person name="Fulton L."/>
            <person name="Fulton R."/>
            <person name="Garcia A.C."/>
            <person name="Gardiner A."/>
            <person name="Garfield D.A."/>
            <person name="Garvin B.E."/>
            <person name="Gibson G."/>
            <person name="Gilbert D."/>
            <person name="Gnerre S."/>
            <person name="Godfrey J."/>
            <person name="Good R."/>
            <person name="Gotea V."/>
            <person name="Gravely B."/>
            <person name="Greenberg A.J."/>
            <person name="Griffiths-Jones S."/>
            <person name="Gross S."/>
            <person name="Guigo R."/>
            <person name="Gustafson E.A."/>
            <person name="Haerty W."/>
            <person name="Hahn M.W."/>
            <person name="Halligan D.L."/>
            <person name="Halpern A.L."/>
            <person name="Halter G.M."/>
            <person name="Han M.V."/>
            <person name="Heger A."/>
            <person name="Hillier L."/>
            <person name="Hinrichs A.S."/>
            <person name="Holmes I."/>
            <person name="Hoskins R.A."/>
            <person name="Hubisz M.J."/>
            <person name="Hultmark D."/>
            <person name="Huntley M.A."/>
            <person name="Jaffe D.B."/>
            <person name="Jagadeeshan S."/>
            <person name="Jeck W.R."/>
            <person name="Johnson J."/>
            <person name="Jones C.D."/>
            <person name="Jordan W.C."/>
            <person name="Karpen G.H."/>
            <person name="Kataoka E."/>
            <person name="Keightley P.D."/>
            <person name="Kheradpour P."/>
            <person name="Kirkness E.F."/>
            <person name="Koerich L.B."/>
            <person name="Kristiansen K."/>
            <person name="Kudrna D."/>
            <person name="Kulathinal R.J."/>
            <person name="Kumar S."/>
            <person name="Kwok R."/>
            <person name="Lander E."/>
            <person name="Langley C.H."/>
            <person name="Lapoint R."/>
            <person name="Lazzaro B.P."/>
            <person name="Lee S.J."/>
            <person name="Levesque L."/>
            <person name="Li R."/>
            <person name="Lin C.F."/>
            <person name="Lin M.F."/>
            <person name="Lindblad-Toh K."/>
            <person name="Llopart A."/>
            <person name="Long M."/>
            <person name="Low L."/>
            <person name="Lozovsky E."/>
            <person name="Lu J."/>
            <person name="Luo M."/>
            <person name="Machado C.A."/>
            <person name="Makalowski W."/>
            <person name="Marzo M."/>
            <person name="Matsuda M."/>
            <person name="Matzkin L."/>
            <person name="McAllister B."/>
            <person name="McBride C.S."/>
            <person name="McKernan B."/>
            <person name="McKernan K."/>
            <person name="Mendez-Lago M."/>
            <person name="Minx P."/>
            <person name="Mollenhauer M.U."/>
            <person name="Montooth K."/>
            <person name="Mount S.M."/>
            <person name="Mu X."/>
            <person name="Myers E."/>
            <person name="Negre B."/>
            <person name="Newfeld S."/>
            <person name="Nielsen R."/>
            <person name="Noor M.A."/>
            <person name="O'Grady P."/>
            <person name="Pachter L."/>
            <person name="Papaceit M."/>
            <person name="Parisi M.J."/>
            <person name="Parisi M."/>
            <person name="Parts L."/>
            <person name="Pedersen J.S."/>
            <person name="Pesole G."/>
            <person name="Phillippy A.M."/>
            <person name="Ponting C.P."/>
            <person name="Pop M."/>
            <person name="Porcelli D."/>
            <person name="Powell J.R."/>
            <person name="Prohaska S."/>
            <person name="Pruitt K."/>
            <person name="Puig M."/>
            <person name="Quesneville H."/>
            <person name="Ram K.R."/>
            <person name="Rand D."/>
            <person name="Rasmussen M.D."/>
            <person name="Reed L.K."/>
            <person name="Reenan R."/>
            <person name="Reily A."/>
            <person name="Remington K.A."/>
            <person name="Rieger T.T."/>
            <person name="Ritchie M.G."/>
            <person name="Robin C."/>
            <person name="Rogers Y.H."/>
            <person name="Rohde C."/>
            <person name="Rozas J."/>
            <person name="Rubenfield M.J."/>
            <person name="Ruiz A."/>
            <person name="Russo S."/>
            <person name="Salzberg S.L."/>
            <person name="Sanchez-Gracia A."/>
            <person name="Saranga D.J."/>
            <person name="Sato H."/>
            <person name="Schaeffer S.W."/>
            <person name="Schatz M.C."/>
            <person name="Schlenke T."/>
            <person name="Schwartz R."/>
            <person name="Segarra C."/>
            <person name="Singh R.S."/>
            <person name="Sirot L."/>
            <person name="Sirota M."/>
            <person name="Sisneros N.B."/>
            <person name="Smith C.D."/>
            <person name="Smith T.F."/>
            <person name="Spieth J."/>
            <person name="Stage D.E."/>
            <person name="Stark A."/>
            <person name="Stephan W."/>
            <person name="Strausberg R.L."/>
            <person name="Strempel S."/>
            <person name="Sturgill D."/>
            <person name="Sutton G."/>
            <person name="Sutton G.G."/>
            <person name="Tao W."/>
            <person name="Teichmann S."/>
            <person name="Tobari Y.N."/>
            <person name="Tomimura Y."/>
            <person name="Tsolas J.M."/>
            <person name="Valente V.L."/>
            <person name="Venter E."/>
            <person name="Venter J.C."/>
            <person name="Vicario S."/>
            <person name="Vieira F.G."/>
            <person name="Vilella A.J."/>
            <person name="Villasante A."/>
            <person name="Walenz B."/>
            <person name="Wang J."/>
            <person name="Wasserman M."/>
            <person name="Watts T."/>
            <person name="Wilson D."/>
            <person name="Wilson R.K."/>
            <person name="Wing R.A."/>
            <person name="Wolfner M.F."/>
            <person name="Wong A."/>
            <person name="Wong G.K."/>
            <person name="Wu C.I."/>
            <person name="Wu G."/>
            <person name="Yamamoto D."/>
            <person name="Yang H.P."/>
            <person name="Yang S.P."/>
            <person name="Yorke J.A."/>
            <person name="Yoshida K."/>
            <person name="Zdobnov E."/>
            <person name="Zhang P."/>
            <person name="Zhang Y."/>
            <person name="Zimin A.V."/>
            <person name="Baldwin J."/>
            <person name="Abdouelleil A."/>
            <person name="Abdulkadir J."/>
            <person name="Abebe A."/>
            <person name="Abera B."/>
            <person name="Abreu J."/>
            <person name="Acer S.C."/>
            <person name="Aftuck L."/>
            <person name="Alexander A."/>
            <person name="An P."/>
            <person name="Anderson E."/>
            <person name="Anderson S."/>
            <person name="Arachi H."/>
            <person name="Azer M."/>
            <person name="Bachantsang P."/>
            <person name="Barry A."/>
            <person name="Bayul T."/>
            <person name="Berlin A."/>
            <person name="Bessette D."/>
            <person name="Bloom T."/>
            <person name="Blye J."/>
            <person name="Boguslavskiy L."/>
            <person name="Bonnet C."/>
            <person name="Boukhgalter B."/>
            <person name="Bourzgui I."/>
            <person name="Brown A."/>
            <person name="Cahill P."/>
            <person name="Channer S."/>
            <person name="Cheshatsang Y."/>
            <person name="Chuda L."/>
            <person name="Citroen M."/>
            <person name="Collymore A."/>
            <person name="Cooke P."/>
            <person name="Costello M."/>
            <person name="D'Aco K."/>
            <person name="Daza R."/>
            <person name="De Haan G."/>
            <person name="DeGray S."/>
            <person name="DeMaso C."/>
            <person name="Dhargay N."/>
            <person name="Dooley K."/>
            <person name="Dooley E."/>
            <person name="Doricent M."/>
            <person name="Dorje P."/>
            <person name="Dorjee K."/>
            <person name="Dupes A."/>
            <person name="Elong R."/>
            <person name="Falk J."/>
            <person name="Farina A."/>
            <person name="Faro S."/>
            <person name="Ferguson D."/>
            <person name="Fisher S."/>
            <person name="Foley C.D."/>
            <person name="Franke A."/>
            <person name="Friedrich D."/>
            <person name="Gadbois L."/>
            <person name="Gearin G."/>
            <person name="Gearin C.R."/>
            <person name="Giannoukos G."/>
            <person name="Goode T."/>
            <person name="Graham J."/>
            <person name="Grandbois E."/>
            <person name="Grewal S."/>
            <person name="Gyaltsen K."/>
            <person name="Hafez N."/>
            <person name="Hagos B."/>
            <person name="Hall J."/>
            <person name="Henson C."/>
            <person name="Hollinger A."/>
            <person name="Honan T."/>
            <person name="Huard M.D."/>
            <person name="Hughes L."/>
            <person name="Hurhula B."/>
            <person name="Husby M.E."/>
            <person name="Kamat A."/>
            <person name="Kanga B."/>
            <person name="Kashin S."/>
            <person name="Khazanovich D."/>
            <person name="Kisner P."/>
            <person name="Lance K."/>
            <person name="Lara M."/>
            <person name="Lee W."/>
            <person name="Lennon N."/>
            <person name="Letendre F."/>
            <person name="LeVine R."/>
            <person name="Lipovsky A."/>
            <person name="Liu X."/>
            <person name="Liu J."/>
            <person name="Liu S."/>
            <person name="Lokyitsang T."/>
            <person name="Lokyitsang Y."/>
            <person name="Lubonja R."/>
            <person name="Lui A."/>
            <person name="MacDonald P."/>
            <person name="Magnisalis V."/>
            <person name="Maru K."/>
            <person name="Matthews C."/>
            <person name="McCusker W."/>
            <person name="McDonough S."/>
            <person name="Mehta T."/>
            <person name="Meldrim J."/>
            <person name="Meneus L."/>
            <person name="Mihai O."/>
            <person name="Mihalev A."/>
            <person name="Mihova T."/>
            <person name="Mittelman R."/>
            <person name="Mlenga V."/>
            <person name="Montmayeur A."/>
            <person name="Mulrain L."/>
            <person name="Navidi A."/>
            <person name="Naylor J."/>
            <person name="Negash T."/>
            <person name="Nguyen T."/>
            <person name="Nguyen N."/>
            <person name="Nicol R."/>
            <person name="Norbu C."/>
            <person name="Norbu N."/>
            <person name="Novod N."/>
            <person name="O'Neill B."/>
            <person name="Osman S."/>
            <person name="Markiewicz E."/>
            <person name="Oyono O.L."/>
            <person name="Patti C."/>
            <person name="Phunkhang P."/>
            <person name="Pierre F."/>
            <person name="Priest M."/>
            <person name="Raghuraman S."/>
            <person name="Rege F."/>
            <person name="Reyes R."/>
            <person name="Rise C."/>
            <person name="Rogov P."/>
            <person name="Ross K."/>
            <person name="Ryan E."/>
            <person name="Settipalli S."/>
            <person name="Shea T."/>
            <person name="Sherpa N."/>
            <person name="Shi L."/>
            <person name="Shih D."/>
            <person name="Sparrow T."/>
            <person name="Spaulding J."/>
            <person name="Stalker J."/>
            <person name="Stange-Thomann N."/>
            <person name="Stavropoulos S."/>
            <person name="Stone C."/>
            <person name="Strader C."/>
            <person name="Tesfaye S."/>
            <person name="Thomson T."/>
            <person name="Thoulutsang Y."/>
            <person name="Thoulutsang D."/>
            <person name="Topham K."/>
            <person name="Topping I."/>
            <person name="Tsamla T."/>
            <person name="Vassiliev H."/>
            <person name="Vo A."/>
            <person name="Wangchuk T."/>
            <person name="Wangdi T."/>
            <person name="Weiand M."/>
            <person name="Wilkinson J."/>
            <person name="Wilson A."/>
            <person name="Yadav S."/>
            <person name="Young G."/>
            <person name="Yu Q."/>
            <person name="Zembek L."/>
            <person name="Zhong D."/>
            <person name="Zimmer A."/>
            <person name="Zwirko Z."/>
            <person name="Jaffe D.B."/>
            <person name="Alvarez P."/>
            <person name="Brockman W."/>
            <person name="Butler J."/>
            <person name="Chin C."/>
            <person name="Gnerre S."/>
            <person name="Grabherr M."/>
            <person name="Kleber M."/>
            <person name="Mauceli E."/>
            <person name="MacCallum I."/>
        </authorList>
    </citation>
    <scope>NUCLEOTIDE SEQUENCE [LARGE SCALE GENOMIC DNA]</scope>
    <source>
        <strain evidence="4">Tucson 15010-1051.87</strain>
    </source>
</reference>
<evidence type="ECO:0000256" key="2">
    <source>
        <dbReference type="SAM" id="SignalP"/>
    </source>
</evidence>
<keyword evidence="4" id="KW-1185">Reference proteome</keyword>